<accession>A0ABV5C9Q3</accession>
<gene>
    <name evidence="2" type="ORF">ACE5LO_27820</name>
</gene>
<dbReference type="Proteomes" id="UP001580430">
    <property type="component" value="Unassembled WGS sequence"/>
</dbReference>
<name>A0ABV5C9Q3_9BACL</name>
<dbReference type="InterPro" id="IPR004291">
    <property type="entry name" value="Transposase_IS66_central"/>
</dbReference>
<dbReference type="InterPro" id="IPR052344">
    <property type="entry name" value="Transposase-related"/>
</dbReference>
<reference evidence="2 3" key="1">
    <citation type="submission" date="2024-09" db="EMBL/GenBank/DDBJ databases">
        <title>Paenibacillus zeirhizospherea sp. nov., isolated from surface of the maize (Zea mays) roots in a horticulture field, Hungary.</title>
        <authorList>
            <person name="Marton D."/>
            <person name="Farkas M."/>
            <person name="Bedics A."/>
            <person name="Toth E."/>
            <person name="Tancsics A."/>
            <person name="Boka K."/>
            <person name="Marati G."/>
            <person name="Kriszt B."/>
            <person name="Cserhati M."/>
        </authorList>
    </citation>
    <scope>NUCLEOTIDE SEQUENCE [LARGE SCALE GENOMIC DNA]</scope>
    <source>
        <strain evidence="2 3">JCM 18446</strain>
    </source>
</reference>
<dbReference type="RefSeq" id="WP_375523146.1">
    <property type="nucleotide sequence ID" value="NZ_JBHIRY010000104.1"/>
</dbReference>
<dbReference type="Pfam" id="PF03050">
    <property type="entry name" value="DDE_Tnp_IS66"/>
    <property type="match status" value="1"/>
</dbReference>
<organism evidence="2 3">
    <name type="scientific">Paenibacillus medicaginis</name>
    <dbReference type="NCBI Taxonomy" id="1470560"/>
    <lineage>
        <taxon>Bacteria</taxon>
        <taxon>Bacillati</taxon>
        <taxon>Bacillota</taxon>
        <taxon>Bacilli</taxon>
        <taxon>Bacillales</taxon>
        <taxon>Paenibacillaceae</taxon>
        <taxon>Paenibacillus</taxon>
    </lineage>
</organism>
<keyword evidence="3" id="KW-1185">Reference proteome</keyword>
<comment type="caution">
    <text evidence="2">The sequence shown here is derived from an EMBL/GenBank/DDBJ whole genome shotgun (WGS) entry which is preliminary data.</text>
</comment>
<feature type="domain" description="Transposase IS66 central" evidence="1">
    <location>
        <begin position="8"/>
        <end position="137"/>
    </location>
</feature>
<dbReference type="EMBL" id="JBHIRY010000104">
    <property type="protein sequence ID" value="MFB5764156.1"/>
    <property type="molecule type" value="Genomic_DNA"/>
</dbReference>
<feature type="non-terminal residue" evidence="2">
    <location>
        <position position="1"/>
    </location>
</feature>
<evidence type="ECO:0000313" key="3">
    <source>
        <dbReference type="Proteomes" id="UP001580430"/>
    </source>
</evidence>
<protein>
    <submittedName>
        <fullName evidence="2">IS66 family transposase</fullName>
    </submittedName>
</protein>
<evidence type="ECO:0000259" key="1">
    <source>
        <dbReference type="Pfam" id="PF03050"/>
    </source>
</evidence>
<evidence type="ECO:0000313" key="2">
    <source>
        <dbReference type="EMBL" id="MFB5764156.1"/>
    </source>
</evidence>
<proteinExistence type="predicted"/>
<feature type="non-terminal residue" evidence="2">
    <location>
        <position position="137"/>
    </location>
</feature>
<dbReference type="PANTHER" id="PTHR33678">
    <property type="entry name" value="BLL1576 PROTEIN"/>
    <property type="match status" value="1"/>
</dbReference>
<sequence>PKPVYPGSLASPSVLAHVMCQKYMECLPLYRQEQQFARLGYTLSRQTMANWIIYGAETWLSPLYDAMKKYLLQQDVLHADETTLQVLREPDKSAEAKSYLWLYRTGRGVAPVVLYEYQRTRGGEHPRNFLAGFTGYL</sequence>